<feature type="region of interest" description="Disordered" evidence="5">
    <location>
        <begin position="519"/>
        <end position="601"/>
    </location>
</feature>
<keyword evidence="4" id="KW-0472">Membrane</keyword>
<dbReference type="PANTHER" id="PTHR15549:SF30">
    <property type="entry name" value="MID2 DOMAIN-CONTAINING PROTEIN"/>
    <property type="match status" value="1"/>
</dbReference>
<proteinExistence type="predicted"/>
<feature type="compositionally biased region" description="Low complexity" evidence="5">
    <location>
        <begin position="672"/>
        <end position="696"/>
    </location>
</feature>
<feature type="region of interest" description="Disordered" evidence="5">
    <location>
        <begin position="983"/>
        <end position="1027"/>
    </location>
</feature>
<feature type="compositionally biased region" description="Low complexity" evidence="5">
    <location>
        <begin position="861"/>
        <end position="885"/>
    </location>
</feature>
<dbReference type="EMBL" id="CAICTM010000305">
    <property type="protein sequence ID" value="CAB9507421.1"/>
    <property type="molecule type" value="Genomic_DNA"/>
</dbReference>
<feature type="compositionally biased region" description="Low complexity" evidence="5">
    <location>
        <begin position="568"/>
        <end position="593"/>
    </location>
</feature>
<keyword evidence="2" id="KW-0812">Transmembrane</keyword>
<comment type="caution">
    <text evidence="7">The sequence shown here is derived from an EMBL/GenBank/DDBJ whole genome shotgun (WGS) entry which is preliminary data.</text>
</comment>
<dbReference type="OrthoDB" id="46094at2759"/>
<feature type="region of interest" description="Disordered" evidence="5">
    <location>
        <begin position="1065"/>
        <end position="1096"/>
    </location>
</feature>
<feature type="region of interest" description="Disordered" evidence="5">
    <location>
        <begin position="920"/>
        <end position="951"/>
    </location>
</feature>
<evidence type="ECO:0000256" key="6">
    <source>
        <dbReference type="SAM" id="SignalP"/>
    </source>
</evidence>
<dbReference type="PANTHER" id="PTHR15549">
    <property type="entry name" value="PAIRED IMMUNOGLOBULIN-LIKE TYPE 2 RECEPTOR"/>
    <property type="match status" value="1"/>
</dbReference>
<dbReference type="AlphaFoldDB" id="A0A9N8DV53"/>
<feature type="compositionally biased region" description="Pro residues" evidence="5">
    <location>
        <begin position="160"/>
        <end position="169"/>
    </location>
</feature>
<dbReference type="GO" id="GO:0016020">
    <property type="term" value="C:membrane"/>
    <property type="evidence" value="ECO:0007669"/>
    <property type="project" value="UniProtKB-SubCell"/>
</dbReference>
<feature type="signal peptide" evidence="6">
    <location>
        <begin position="1"/>
        <end position="15"/>
    </location>
</feature>
<comment type="subcellular location">
    <subcellularLocation>
        <location evidence="1">Membrane</location>
        <topology evidence="1">Single-pass membrane protein</topology>
    </subcellularLocation>
</comment>
<accession>A0A9N8DV53</accession>
<evidence type="ECO:0000256" key="4">
    <source>
        <dbReference type="ARBA" id="ARBA00023136"/>
    </source>
</evidence>
<dbReference type="Proteomes" id="UP001153069">
    <property type="component" value="Unassembled WGS sequence"/>
</dbReference>
<evidence type="ECO:0000256" key="5">
    <source>
        <dbReference type="SAM" id="MobiDB-lite"/>
    </source>
</evidence>
<protein>
    <submittedName>
        <fullName evidence="7">Cohesin domain</fullName>
    </submittedName>
</protein>
<feature type="region of interest" description="Disordered" evidence="5">
    <location>
        <begin position="672"/>
        <end position="698"/>
    </location>
</feature>
<dbReference type="InterPro" id="IPR051694">
    <property type="entry name" value="Immunoregulatory_rcpt-like"/>
</dbReference>
<keyword evidence="6" id="KW-0732">Signal</keyword>
<evidence type="ECO:0000256" key="1">
    <source>
        <dbReference type="ARBA" id="ARBA00004167"/>
    </source>
</evidence>
<feature type="compositionally biased region" description="Low complexity" evidence="5">
    <location>
        <begin position="243"/>
        <end position="257"/>
    </location>
</feature>
<feature type="region of interest" description="Disordered" evidence="5">
    <location>
        <begin position="155"/>
        <end position="229"/>
    </location>
</feature>
<name>A0A9N8DV53_9STRA</name>
<reference evidence="7" key="1">
    <citation type="submission" date="2020-06" db="EMBL/GenBank/DDBJ databases">
        <authorList>
            <consortium name="Plant Systems Biology data submission"/>
        </authorList>
    </citation>
    <scope>NUCLEOTIDE SEQUENCE</scope>
    <source>
        <strain evidence="7">D6</strain>
    </source>
</reference>
<sequence length="1096" mass="113929">MLLALLALLMTQVAGQGAFNPGNQQTSDVIIVDGFVDTETCHDHLLQADAMGNNDGKLQADEFVEFAQLQAPSGQLDNIEDYQSMPLVMQATFVTLTCLCRDERFGGDSRDVNCCLGIDAHISIVGNEEGSTSQEKTRLFATCFLTDQAIVQVISSEPPSDSPTNPPTDAPTKMPTTGTPSTAPSALPTNSPSNSPTVSPSRTPTMAPTTAAPVVTPTTSPTTEAPTDVPTMMLTTQIPTSLAPIVSPTSSPIVTPTSNPPTSPPSSASPTTPVTPVPVYTQIANVVYTIAVANASITNVNSTVYEPDLINAMDQLASTVVTSVFVPERRRNLQVRLSLPTEVATYEVTNCTAGLAGDNDRCENVAHEITMIDTVELNPDEVADFETALLNAILRGELQANLPSDSIVKILTGMDPNVPIQVVGPSPSDAEVVDEGLSGGATAGIVLAALVLTIFPIALYLAMRQNNEEKEPYGAYEPHDAVSTDGIHPTADEHDVEVPTTPQKVQSIGGGVAATLGAAPSDYGKTSAYPPATKEPTPTGSIKQVHKVPPVSPERETPDQNSFDEGHSASSSNAGSSGWSSSAGLSSLNTGSAEDSMDMLNSPQGSSLAAIGAASAVARRVENRRNISPMSAGIQELDVPAGAVSRNDLDNAIEAGDWAAVGATAALLAAASDSQSASSKSRTSRNSRSQNTSVSSVDAQRAAELDHLVDAGDWEGVVLAAAKFEAQEGSIRSGTASSARSSSIGSEGTRSGTGSGTFTPSVSTSVSESASKAQKRDEIRQEVEALVRRVVPEELDNVNEMMLQFKGREEELVETLRTMQERAVAQKARTAGHKAAKQEARRTVQRGGIPGAAPPAPAPASSPAGQDASSSREAQSSSSDPSSDALTGSPPRNRTALEQAIEAGDWEAVGEAAALMSDTSLASASTAEVERRAASARLGAGSSSGATRSLRIGGVNADRARELDEMIDQGNWAAVVEAAGRFNQADKQASATSSVDYSPAKRSYGAGPDSEESTTQRKKQLKEEEDALAQAEIWMQIAQQSKSEGATDIGASAAADWAIARSLKSLKNAEEQDDRGSAGGSHQGSHQSGADDDESV</sequence>
<feature type="compositionally biased region" description="Low complexity" evidence="5">
    <location>
        <begin position="170"/>
        <end position="227"/>
    </location>
</feature>
<keyword evidence="8" id="KW-1185">Reference proteome</keyword>
<feature type="region of interest" description="Disordered" evidence="5">
    <location>
        <begin position="729"/>
        <end position="778"/>
    </location>
</feature>
<evidence type="ECO:0000313" key="7">
    <source>
        <dbReference type="EMBL" id="CAB9507421.1"/>
    </source>
</evidence>
<keyword evidence="3" id="KW-1133">Transmembrane helix</keyword>
<feature type="compositionally biased region" description="Basic and acidic residues" evidence="5">
    <location>
        <begin position="1067"/>
        <end position="1076"/>
    </location>
</feature>
<feature type="region of interest" description="Disordered" evidence="5">
    <location>
        <begin position="242"/>
        <end position="273"/>
    </location>
</feature>
<evidence type="ECO:0000256" key="2">
    <source>
        <dbReference type="ARBA" id="ARBA00022692"/>
    </source>
</evidence>
<evidence type="ECO:0000256" key="3">
    <source>
        <dbReference type="ARBA" id="ARBA00022989"/>
    </source>
</evidence>
<feature type="chain" id="PRO_5040513986" evidence="6">
    <location>
        <begin position="16"/>
        <end position="1096"/>
    </location>
</feature>
<organism evidence="7 8">
    <name type="scientific">Seminavis robusta</name>
    <dbReference type="NCBI Taxonomy" id="568900"/>
    <lineage>
        <taxon>Eukaryota</taxon>
        <taxon>Sar</taxon>
        <taxon>Stramenopiles</taxon>
        <taxon>Ochrophyta</taxon>
        <taxon>Bacillariophyta</taxon>
        <taxon>Bacillariophyceae</taxon>
        <taxon>Bacillariophycidae</taxon>
        <taxon>Naviculales</taxon>
        <taxon>Naviculaceae</taxon>
        <taxon>Seminavis</taxon>
    </lineage>
</organism>
<dbReference type="GO" id="GO:0071944">
    <property type="term" value="C:cell periphery"/>
    <property type="evidence" value="ECO:0007669"/>
    <property type="project" value="UniProtKB-ARBA"/>
</dbReference>
<feature type="compositionally biased region" description="Low complexity" evidence="5">
    <location>
        <begin position="729"/>
        <end position="771"/>
    </location>
</feature>
<evidence type="ECO:0000313" key="8">
    <source>
        <dbReference type="Proteomes" id="UP001153069"/>
    </source>
</evidence>
<feature type="region of interest" description="Disordered" evidence="5">
    <location>
        <begin position="824"/>
        <end position="897"/>
    </location>
</feature>
<feature type="compositionally biased region" description="Polar residues" evidence="5">
    <location>
        <begin position="985"/>
        <end position="996"/>
    </location>
</feature>
<gene>
    <name evidence="7" type="ORF">SEMRO_306_G112930.1</name>
</gene>
<feature type="compositionally biased region" description="Low complexity" evidence="5">
    <location>
        <begin position="935"/>
        <end position="951"/>
    </location>
</feature>